<sequence length="141" mass="15758">MVEKILELAELQPGETLYDLGAGDGRIVIQAAREYGVRAIGLESHPDLVEYARGKIRDLRLENRCQVLMGDFYEANLQEADVIVFYLGTEDVNERIRTTFREKVGAGARIITVNVAIPGLEPKKIIGLSQAANDYVLYRYG</sequence>
<evidence type="ECO:0000256" key="3">
    <source>
        <dbReference type="ARBA" id="ARBA00022691"/>
    </source>
</evidence>
<dbReference type="Gene3D" id="3.40.50.150">
    <property type="entry name" value="Vaccinia Virus protein VP39"/>
    <property type="match status" value="1"/>
</dbReference>
<keyword evidence="2" id="KW-0808">Transferase</keyword>
<evidence type="ECO:0000313" key="4">
    <source>
        <dbReference type="EMBL" id="GAJ12082.1"/>
    </source>
</evidence>
<dbReference type="EMBL" id="BARW01034968">
    <property type="protein sequence ID" value="GAJ12082.1"/>
    <property type="molecule type" value="Genomic_DNA"/>
</dbReference>
<gene>
    <name evidence="4" type="ORF">S12H4_54664</name>
</gene>
<dbReference type="CDD" id="cd02440">
    <property type="entry name" value="AdoMet_MTases"/>
    <property type="match status" value="1"/>
</dbReference>
<proteinExistence type="predicted"/>
<evidence type="ECO:0008006" key="5">
    <source>
        <dbReference type="Google" id="ProtNLM"/>
    </source>
</evidence>
<dbReference type="PANTHER" id="PTHR13610">
    <property type="entry name" value="METHYLTRANSFERASE DOMAIN-CONTAINING PROTEIN"/>
    <property type="match status" value="1"/>
</dbReference>
<keyword evidence="1" id="KW-0489">Methyltransferase</keyword>
<dbReference type="PANTHER" id="PTHR13610:SF11">
    <property type="entry name" value="METHYLTRANSFERASE DOMAIN-CONTAINING PROTEIN"/>
    <property type="match status" value="1"/>
</dbReference>
<evidence type="ECO:0000256" key="2">
    <source>
        <dbReference type="ARBA" id="ARBA00022679"/>
    </source>
</evidence>
<dbReference type="InterPro" id="IPR026170">
    <property type="entry name" value="FAM173A/B"/>
</dbReference>
<protein>
    <recommendedName>
        <fullName evidence="5">Methyltransferase domain-containing protein</fullName>
    </recommendedName>
</protein>
<accession>X1V7H0</accession>
<reference evidence="4" key="1">
    <citation type="journal article" date="2014" name="Front. Microbiol.">
        <title>High frequency of phylogenetically diverse reductive dehalogenase-homologous genes in deep subseafloor sedimentary metagenomes.</title>
        <authorList>
            <person name="Kawai M."/>
            <person name="Futagami T."/>
            <person name="Toyoda A."/>
            <person name="Takaki Y."/>
            <person name="Nishi S."/>
            <person name="Hori S."/>
            <person name="Arai W."/>
            <person name="Tsubouchi T."/>
            <person name="Morono Y."/>
            <person name="Uchiyama I."/>
            <person name="Ito T."/>
            <person name="Fujiyama A."/>
            <person name="Inagaki F."/>
            <person name="Takami H."/>
        </authorList>
    </citation>
    <scope>NUCLEOTIDE SEQUENCE</scope>
    <source>
        <strain evidence="4">Expedition CK06-06</strain>
    </source>
</reference>
<dbReference type="AlphaFoldDB" id="X1V7H0"/>
<name>X1V7H0_9ZZZZ</name>
<dbReference type="GO" id="GO:0032259">
    <property type="term" value="P:methylation"/>
    <property type="evidence" value="ECO:0007669"/>
    <property type="project" value="UniProtKB-KW"/>
</dbReference>
<dbReference type="Pfam" id="PF02353">
    <property type="entry name" value="CMAS"/>
    <property type="match status" value="1"/>
</dbReference>
<keyword evidence="3" id="KW-0949">S-adenosyl-L-methionine</keyword>
<organism evidence="4">
    <name type="scientific">marine sediment metagenome</name>
    <dbReference type="NCBI Taxonomy" id="412755"/>
    <lineage>
        <taxon>unclassified sequences</taxon>
        <taxon>metagenomes</taxon>
        <taxon>ecological metagenomes</taxon>
    </lineage>
</organism>
<dbReference type="SUPFAM" id="SSF53335">
    <property type="entry name" value="S-adenosyl-L-methionine-dependent methyltransferases"/>
    <property type="match status" value="1"/>
</dbReference>
<comment type="caution">
    <text evidence="4">The sequence shown here is derived from an EMBL/GenBank/DDBJ whole genome shotgun (WGS) entry which is preliminary data.</text>
</comment>
<dbReference type="GO" id="GO:0016279">
    <property type="term" value="F:protein-lysine N-methyltransferase activity"/>
    <property type="evidence" value="ECO:0007669"/>
    <property type="project" value="InterPro"/>
</dbReference>
<evidence type="ECO:0000256" key="1">
    <source>
        <dbReference type="ARBA" id="ARBA00022603"/>
    </source>
</evidence>
<dbReference type="InterPro" id="IPR029063">
    <property type="entry name" value="SAM-dependent_MTases_sf"/>
</dbReference>